<sequence>MKNYQKKLTILTFFGLLLNICSIHSQTSKEIEVFNLYDKTVGKENLDINNGILYTDPFRTSDGHIYYIDDKFEKGSLSYEGQTYYETALKYDIYRDILILNPHGASDLLGISVIKEKVQSFSIYNQKFVNLNKEQFNLPNFTSGYYEIAENSNDFVFYIKYSKLMQKKVREDGIYYQFKPSSTYYLSYQKNLYKVDTKGEILKIFPDLKKQINEFYLMNRDIRKSDPNQFMKNLMKYINNSLSNQNK</sequence>
<gene>
    <name evidence="1" type="ORF">SAMN05444366_0890</name>
</gene>
<accession>A0A1M7B1P3</accession>
<protein>
    <submittedName>
        <fullName evidence="1">Uncharacterized protein</fullName>
    </submittedName>
</protein>
<dbReference type="AlphaFoldDB" id="A0A1M7B1P3"/>
<reference evidence="2" key="1">
    <citation type="submission" date="2016-11" db="EMBL/GenBank/DDBJ databases">
        <authorList>
            <person name="Varghese N."/>
            <person name="Submissions S."/>
        </authorList>
    </citation>
    <scope>NUCLEOTIDE SEQUENCE [LARGE SCALE GENOMIC DNA]</scope>
    <source>
        <strain evidence="2">DSM 1811</strain>
    </source>
</reference>
<keyword evidence="2" id="KW-1185">Reference proteome</keyword>
<dbReference type="RefSeq" id="WP_072970369.1">
    <property type="nucleotide sequence ID" value="NZ_FRBY01000001.1"/>
</dbReference>
<dbReference type="EMBL" id="FRBY01000001">
    <property type="protein sequence ID" value="SHL48816.1"/>
    <property type="molecule type" value="Genomic_DNA"/>
</dbReference>
<organism evidence="1 2">
    <name type="scientific">Flavobacterium saccharophilum</name>
    <dbReference type="NCBI Taxonomy" id="29534"/>
    <lineage>
        <taxon>Bacteria</taxon>
        <taxon>Pseudomonadati</taxon>
        <taxon>Bacteroidota</taxon>
        <taxon>Flavobacteriia</taxon>
        <taxon>Flavobacteriales</taxon>
        <taxon>Flavobacteriaceae</taxon>
        <taxon>Flavobacterium</taxon>
    </lineage>
</organism>
<dbReference type="OrthoDB" id="1187639at2"/>
<evidence type="ECO:0000313" key="2">
    <source>
        <dbReference type="Proteomes" id="UP000184121"/>
    </source>
</evidence>
<name>A0A1M7B1P3_9FLAO</name>
<evidence type="ECO:0000313" key="1">
    <source>
        <dbReference type="EMBL" id="SHL48816.1"/>
    </source>
</evidence>
<dbReference type="Proteomes" id="UP000184121">
    <property type="component" value="Unassembled WGS sequence"/>
</dbReference>
<proteinExistence type="predicted"/>
<dbReference type="STRING" id="29534.SAMN05444366_0890"/>